<dbReference type="EMBL" id="PQXF01000020">
    <property type="protein sequence ID" value="PXF59981.1"/>
    <property type="molecule type" value="Genomic_DNA"/>
</dbReference>
<protein>
    <submittedName>
        <fullName evidence="1">Uncharacterized protein</fullName>
    </submittedName>
</protein>
<reference evidence="1" key="1">
    <citation type="submission" date="2018-01" db="EMBL/GenBank/DDBJ databases">
        <authorList>
            <person name="Krukenberg V."/>
        </authorList>
    </citation>
    <scope>NUCLEOTIDE SEQUENCE</scope>
    <source>
        <strain evidence="1">E20ANME2</strain>
    </source>
</reference>
<gene>
    <name evidence="1" type="ORF">C4B59_10155</name>
</gene>
<evidence type="ECO:0000313" key="1">
    <source>
        <dbReference type="EMBL" id="PXF59981.1"/>
    </source>
</evidence>
<sequence length="126" mass="14490">ICRGCASEEPDEGNLQVRFCEGAHSNLGAITPERGALCALLDKKAERKEREIEKLSTKHEKYENETRASALMTTISMIYISVCQHLLETFFKRKDRAGNTDRKDIQTARQIRRHANRTDYLPRLPE</sequence>
<feature type="non-terminal residue" evidence="1">
    <location>
        <position position="1"/>
    </location>
</feature>
<organism evidence="1 2">
    <name type="scientific">Candidatus Methanogaster sp</name>
    <dbReference type="NCBI Taxonomy" id="3386292"/>
    <lineage>
        <taxon>Archaea</taxon>
        <taxon>Methanobacteriati</taxon>
        <taxon>Methanobacteriota</taxon>
        <taxon>Stenosarchaea group</taxon>
        <taxon>Methanomicrobia</taxon>
        <taxon>Methanosarcinales</taxon>
        <taxon>ANME-2 cluster</taxon>
        <taxon>Candidatus Methanogasteraceae</taxon>
        <taxon>Candidatus Methanogaster</taxon>
    </lineage>
</organism>
<evidence type="ECO:0000313" key="2">
    <source>
        <dbReference type="Proteomes" id="UP000248329"/>
    </source>
</evidence>
<accession>A0AC61L1P4</accession>
<comment type="caution">
    <text evidence="1">The sequence shown here is derived from an EMBL/GenBank/DDBJ whole genome shotgun (WGS) entry which is preliminary data.</text>
</comment>
<dbReference type="Proteomes" id="UP000248329">
    <property type="component" value="Unassembled WGS sequence"/>
</dbReference>
<name>A0AC61L1P4_9EURY</name>
<proteinExistence type="predicted"/>